<keyword evidence="1 7" id="KW-0963">Cytoplasm</keyword>
<dbReference type="InterPro" id="IPR011530">
    <property type="entry name" value="rRNA_adenine_dimethylase"/>
</dbReference>
<feature type="binding site" evidence="7 8">
    <location>
        <position position="77"/>
    </location>
    <ligand>
        <name>S-adenosyl-L-methionine</name>
        <dbReference type="ChEBI" id="CHEBI:59789"/>
    </ligand>
</feature>
<keyword evidence="6 7" id="KW-0694">RNA-binding</keyword>
<dbReference type="InterPro" id="IPR020598">
    <property type="entry name" value="rRNA_Ade_methylase_Trfase_N"/>
</dbReference>
<evidence type="ECO:0000256" key="6">
    <source>
        <dbReference type="ARBA" id="ARBA00022884"/>
    </source>
</evidence>
<dbReference type="EMBL" id="CP002105">
    <property type="protein sequence ID" value="ADL11609.1"/>
    <property type="molecule type" value="Genomic_DNA"/>
</dbReference>
<keyword evidence="11" id="KW-1185">Reference proteome</keyword>
<dbReference type="InterPro" id="IPR020596">
    <property type="entry name" value="rRNA_Ade_Mease_Trfase_CS"/>
</dbReference>
<dbReference type="CDD" id="cd02440">
    <property type="entry name" value="AdoMet_MTases"/>
    <property type="match status" value="1"/>
</dbReference>
<dbReference type="PROSITE" id="PS51689">
    <property type="entry name" value="SAM_RNA_A_N6_MT"/>
    <property type="match status" value="1"/>
</dbReference>
<dbReference type="FunFam" id="1.10.8.100:FF:000001">
    <property type="entry name" value="Ribosomal RNA small subunit methyltransferase A"/>
    <property type="match status" value="1"/>
</dbReference>
<comment type="similarity">
    <text evidence="7">Belongs to the class I-like SAM-binding methyltransferase superfamily. rRNA adenine N(6)-methyltransferase family. RsmA subfamily.</text>
</comment>
<feature type="binding site" evidence="7 8">
    <location>
        <position position="102"/>
    </location>
    <ligand>
        <name>S-adenosyl-L-methionine</name>
        <dbReference type="ChEBI" id="CHEBI:59789"/>
    </ligand>
</feature>
<dbReference type="Gene3D" id="1.10.8.100">
    <property type="entry name" value="Ribosomal RNA adenine dimethylase-like, domain 2"/>
    <property type="match status" value="1"/>
</dbReference>
<dbReference type="Proteomes" id="UP000001661">
    <property type="component" value="Chromosome"/>
</dbReference>
<organism evidence="10 11">
    <name type="scientific">Acetohalobium arabaticum (strain ATCC 49924 / DSM 5501 / Z-7288)</name>
    <dbReference type="NCBI Taxonomy" id="574087"/>
    <lineage>
        <taxon>Bacteria</taxon>
        <taxon>Bacillati</taxon>
        <taxon>Bacillota</taxon>
        <taxon>Clostridia</taxon>
        <taxon>Halanaerobiales</taxon>
        <taxon>Halobacteroidaceae</taxon>
        <taxon>Acetohalobium</taxon>
    </lineage>
</organism>
<evidence type="ECO:0000256" key="8">
    <source>
        <dbReference type="PROSITE-ProRule" id="PRU01026"/>
    </source>
</evidence>
<comment type="function">
    <text evidence="7">Specifically dimethylates two adjacent adenosines (A1518 and A1519) in the loop of a conserved hairpin near the 3'-end of 16S rRNA in the 30S particle. May play a critical role in biogenesis of 30S subunits.</text>
</comment>
<dbReference type="HOGENOM" id="CLU_041220_0_0_9"/>
<dbReference type="GO" id="GO:0003723">
    <property type="term" value="F:RNA binding"/>
    <property type="evidence" value="ECO:0007669"/>
    <property type="project" value="UniProtKB-UniRule"/>
</dbReference>
<feature type="binding site" evidence="7 8">
    <location>
        <position position="125"/>
    </location>
    <ligand>
        <name>S-adenosyl-L-methionine</name>
        <dbReference type="ChEBI" id="CHEBI:59789"/>
    </ligand>
</feature>
<dbReference type="Gene3D" id="3.40.50.150">
    <property type="entry name" value="Vaccinia Virus protein VP39"/>
    <property type="match status" value="1"/>
</dbReference>
<dbReference type="EC" id="2.1.1.182" evidence="7"/>
<dbReference type="HAMAP" id="MF_00607">
    <property type="entry name" value="16SrRNA_methyltr_A"/>
    <property type="match status" value="1"/>
</dbReference>
<reference evidence="10 11" key="1">
    <citation type="journal article" date="2010" name="Stand. Genomic Sci.">
        <title>Complete genome sequence of Acetohalobium arabaticum type strain (Z-7288).</title>
        <authorList>
            <person name="Sikorski J."/>
            <person name="Lapidus A."/>
            <person name="Chertkov O."/>
            <person name="Lucas S."/>
            <person name="Copeland A."/>
            <person name="Glavina Del Rio T."/>
            <person name="Nolan M."/>
            <person name="Tice H."/>
            <person name="Cheng J.F."/>
            <person name="Han C."/>
            <person name="Brambilla E."/>
            <person name="Pitluck S."/>
            <person name="Liolios K."/>
            <person name="Ivanova N."/>
            <person name="Mavromatis K."/>
            <person name="Mikhailova N."/>
            <person name="Pati A."/>
            <person name="Bruce D."/>
            <person name="Detter C."/>
            <person name="Tapia R."/>
            <person name="Goodwin L."/>
            <person name="Chen A."/>
            <person name="Palaniappan K."/>
            <person name="Land M."/>
            <person name="Hauser L."/>
            <person name="Chang Y.J."/>
            <person name="Jeffries C.D."/>
            <person name="Rohde M."/>
            <person name="Goker M."/>
            <person name="Spring S."/>
            <person name="Woyke T."/>
            <person name="Bristow J."/>
            <person name="Eisen J.A."/>
            <person name="Markowitz V."/>
            <person name="Hugenholtz P."/>
            <person name="Kyrpides N.C."/>
            <person name="Klenk H.P."/>
        </authorList>
    </citation>
    <scope>NUCLEOTIDE SEQUENCE [LARGE SCALE GENOMIC DNA]</scope>
    <source>
        <strain evidence="11">ATCC 49924 / DSM 5501 / Z-7288</strain>
    </source>
</reference>
<dbReference type="InterPro" id="IPR023165">
    <property type="entry name" value="rRNA_Ade_diMease-like_C"/>
</dbReference>
<dbReference type="SUPFAM" id="SSF53335">
    <property type="entry name" value="S-adenosyl-L-methionine-dependent methyltransferases"/>
    <property type="match status" value="1"/>
</dbReference>
<evidence type="ECO:0000256" key="5">
    <source>
        <dbReference type="ARBA" id="ARBA00022691"/>
    </source>
</evidence>
<feature type="binding site" evidence="7 8">
    <location>
        <position position="29"/>
    </location>
    <ligand>
        <name>S-adenosyl-L-methionine</name>
        <dbReference type="ChEBI" id="CHEBI:59789"/>
    </ligand>
</feature>
<feature type="domain" description="Ribosomal RNA adenine methylase transferase N-terminal" evidence="9">
    <location>
        <begin position="36"/>
        <end position="211"/>
    </location>
</feature>
<dbReference type="NCBIfam" id="TIGR00755">
    <property type="entry name" value="ksgA"/>
    <property type="match status" value="1"/>
</dbReference>
<dbReference type="InterPro" id="IPR029063">
    <property type="entry name" value="SAM-dependent_MTases_sf"/>
</dbReference>
<comment type="catalytic activity">
    <reaction evidence="7">
        <text>adenosine(1518)/adenosine(1519) in 16S rRNA + 4 S-adenosyl-L-methionine = N(6)-dimethyladenosine(1518)/N(6)-dimethyladenosine(1519) in 16S rRNA + 4 S-adenosyl-L-homocysteine + 4 H(+)</text>
        <dbReference type="Rhea" id="RHEA:19609"/>
        <dbReference type="Rhea" id="RHEA-COMP:10232"/>
        <dbReference type="Rhea" id="RHEA-COMP:10233"/>
        <dbReference type="ChEBI" id="CHEBI:15378"/>
        <dbReference type="ChEBI" id="CHEBI:57856"/>
        <dbReference type="ChEBI" id="CHEBI:59789"/>
        <dbReference type="ChEBI" id="CHEBI:74411"/>
        <dbReference type="ChEBI" id="CHEBI:74493"/>
        <dbReference type="EC" id="2.1.1.182"/>
    </reaction>
</comment>
<feature type="binding site" evidence="7 8">
    <location>
        <position position="56"/>
    </location>
    <ligand>
        <name>S-adenosyl-L-methionine</name>
        <dbReference type="ChEBI" id="CHEBI:59789"/>
    </ligand>
</feature>
<feature type="binding site" evidence="7 8">
    <location>
        <position position="31"/>
    </location>
    <ligand>
        <name>S-adenosyl-L-methionine</name>
        <dbReference type="ChEBI" id="CHEBI:59789"/>
    </ligand>
</feature>
<dbReference type="STRING" id="574087.Acear_0057"/>
<evidence type="ECO:0000256" key="3">
    <source>
        <dbReference type="ARBA" id="ARBA00022603"/>
    </source>
</evidence>
<evidence type="ECO:0000313" key="10">
    <source>
        <dbReference type="EMBL" id="ADL11609.1"/>
    </source>
</evidence>
<evidence type="ECO:0000256" key="4">
    <source>
        <dbReference type="ARBA" id="ARBA00022679"/>
    </source>
</evidence>
<keyword evidence="5 7" id="KW-0949">S-adenosyl-L-methionine</keyword>
<dbReference type="RefSeq" id="WP_013277056.1">
    <property type="nucleotide sequence ID" value="NC_014378.1"/>
</dbReference>
<dbReference type="PANTHER" id="PTHR11727">
    <property type="entry name" value="DIMETHYLADENOSINE TRANSFERASE"/>
    <property type="match status" value="1"/>
</dbReference>
<evidence type="ECO:0000256" key="7">
    <source>
        <dbReference type="HAMAP-Rule" id="MF_00607"/>
    </source>
</evidence>
<evidence type="ECO:0000313" key="11">
    <source>
        <dbReference type="Proteomes" id="UP000001661"/>
    </source>
</evidence>
<protein>
    <recommendedName>
        <fullName evidence="7">Ribosomal RNA small subunit methyltransferase A</fullName>
        <ecNumber evidence="7">2.1.1.182</ecNumber>
    </recommendedName>
    <alternativeName>
        <fullName evidence="7">16S rRNA (adenine(1518)-N(6)/adenine(1519)-N(6))-dimethyltransferase</fullName>
    </alternativeName>
    <alternativeName>
        <fullName evidence="7">16S rRNA dimethyladenosine transferase</fullName>
    </alternativeName>
    <alternativeName>
        <fullName evidence="7">16S rRNA dimethylase</fullName>
    </alternativeName>
    <alternativeName>
        <fullName evidence="7">S-adenosylmethionine-6-N', N'-adenosyl(rRNA) dimethyltransferase</fullName>
    </alternativeName>
</protein>
<dbReference type="InterPro" id="IPR001737">
    <property type="entry name" value="KsgA/Erm"/>
</dbReference>
<evidence type="ECO:0000256" key="2">
    <source>
        <dbReference type="ARBA" id="ARBA00022552"/>
    </source>
</evidence>
<evidence type="ECO:0000259" key="9">
    <source>
        <dbReference type="SMART" id="SM00650"/>
    </source>
</evidence>
<name>D9QSS1_ACEAZ</name>
<accession>D9QSS1</accession>
<evidence type="ECO:0000256" key="1">
    <source>
        <dbReference type="ARBA" id="ARBA00022490"/>
    </source>
</evidence>
<dbReference type="GO" id="GO:0052908">
    <property type="term" value="F:16S rRNA (adenine(1518)-N(6)/adenine(1519)-N(6))-dimethyltransferase activity"/>
    <property type="evidence" value="ECO:0007669"/>
    <property type="project" value="UniProtKB-EC"/>
</dbReference>
<comment type="subcellular location">
    <subcellularLocation>
        <location evidence="7">Cytoplasm</location>
    </subcellularLocation>
</comment>
<dbReference type="GO" id="GO:0005829">
    <property type="term" value="C:cytosol"/>
    <property type="evidence" value="ECO:0007669"/>
    <property type="project" value="TreeGrafter"/>
</dbReference>
<dbReference type="FunFam" id="3.40.50.150:FF:000023">
    <property type="entry name" value="Ribosomal RNA small subunit methyltransferase A"/>
    <property type="match status" value="1"/>
</dbReference>
<dbReference type="Pfam" id="PF00398">
    <property type="entry name" value="RrnaAD"/>
    <property type="match status" value="1"/>
</dbReference>
<proteinExistence type="inferred from homology"/>
<keyword evidence="4 7" id="KW-0808">Transferase</keyword>
<dbReference type="SMART" id="SM00650">
    <property type="entry name" value="rADc"/>
    <property type="match status" value="1"/>
</dbReference>
<dbReference type="AlphaFoldDB" id="D9QSS1"/>
<gene>
    <name evidence="7" type="primary">rsmA</name>
    <name evidence="7" type="synonym">ksgA</name>
    <name evidence="10" type="ordered locus">Acear_0057</name>
</gene>
<dbReference type="eggNOG" id="COG0030">
    <property type="taxonomic scope" value="Bacteria"/>
</dbReference>
<sequence>MEKRIANPSTTREILEENGIQLKKSLGQNFLVDRNIIDKIIVSADLTSYDHVIEIGPGIGSLTQRLAEGAKAVWAIELDERFIKILEENLSNYNNVNFIQADALEYDFEQLLTKLSGESIKVVANLPYYITTPIIMRLLEEKLPFERVVVMVQKEVAERIVATPEDGKKYGSLSLAVRYYSQPEITGTVPRTVFMPQPKVDSAIVKMEIRDKPPVEVKDEELLFKVIQAAFQQRRKTIRNSLSKAANLDLKRDLVDQALDKVDIESRRRGEKLDLERFTALSNSIFDLLS</sequence>
<dbReference type="PANTHER" id="PTHR11727:SF7">
    <property type="entry name" value="DIMETHYLADENOSINE TRANSFERASE-RELATED"/>
    <property type="match status" value="1"/>
</dbReference>
<keyword evidence="2 7" id="KW-0698">rRNA processing</keyword>
<dbReference type="KEGG" id="aar:Acear_0057"/>
<dbReference type="OrthoDB" id="9814755at2"/>
<dbReference type="PROSITE" id="PS01131">
    <property type="entry name" value="RRNA_A_DIMETH"/>
    <property type="match status" value="1"/>
</dbReference>
<keyword evidence="3 7" id="KW-0489">Methyltransferase</keyword>